<dbReference type="Proteomes" id="UP000662857">
    <property type="component" value="Chromosome"/>
</dbReference>
<gene>
    <name evidence="2" type="ORF">JQS43_22550</name>
</gene>
<dbReference type="KEGG" id="nhy:JQS43_22550"/>
<dbReference type="EMBL" id="CP070499">
    <property type="protein sequence ID" value="QSB14259.1"/>
    <property type="molecule type" value="Genomic_DNA"/>
</dbReference>
<sequence length="310" mass="32277">MTESTITDSGVPIVVADFDGAGAPLLLLHGAGSNLAALRPLATALTSRHRVVAVDLRGHGRSGDGPWTWDAVLGDLAAVVKALALDPPAVVGHSLGGMVAAHWASHHHDCPGVINLDGNPSPTHPEQLAGMDPADAEEALRRLHDTFAAMAAAMSAPLTDEQLAAAEAAQQQVAQRYGEAGQALVDGFRRSLRRQADGTTRLRPGADTVAALQTAIASFDLLGAYRRATAPALHLLATEDLPEQQAFGELYAAYRTGLRRDLAAIAAQRPELRVQPLPGASHALAAEHPARLAALISAFLAGEPLPAWDG</sequence>
<dbReference type="Gene3D" id="3.40.50.1820">
    <property type="entry name" value="alpha/beta hydrolase"/>
    <property type="match status" value="1"/>
</dbReference>
<accession>A0A895YFM1</accession>
<dbReference type="RefSeq" id="WP_239676382.1">
    <property type="nucleotide sequence ID" value="NZ_CP070499.1"/>
</dbReference>
<evidence type="ECO:0000313" key="2">
    <source>
        <dbReference type="EMBL" id="QSB14259.1"/>
    </source>
</evidence>
<feature type="domain" description="AB hydrolase-1" evidence="1">
    <location>
        <begin position="25"/>
        <end position="294"/>
    </location>
</feature>
<reference evidence="2" key="1">
    <citation type="submission" date="2021-02" db="EMBL/GenBank/DDBJ databases">
        <title>Natrosporangium hydrolyticum gen. nov., sp. nov, a haloalkaliphilic actinobacterium from a soda solonchak soil.</title>
        <authorList>
            <person name="Sorokin D.Y."/>
            <person name="Khijniak T.V."/>
            <person name="Zakharycheva A.P."/>
            <person name="Boueva O.V."/>
            <person name="Ariskina E.V."/>
            <person name="Hahnke R.L."/>
            <person name="Bunk B."/>
            <person name="Sproer C."/>
            <person name="Schumann P."/>
            <person name="Evtushenko L.I."/>
            <person name="Kublanov I.V."/>
        </authorList>
    </citation>
    <scope>NUCLEOTIDE SEQUENCE</scope>
    <source>
        <strain evidence="2">DSM 106523</strain>
    </source>
</reference>
<dbReference type="InterPro" id="IPR029058">
    <property type="entry name" value="AB_hydrolase_fold"/>
</dbReference>
<protein>
    <submittedName>
        <fullName evidence="2">Alpha/beta hydrolase</fullName>
    </submittedName>
</protein>
<dbReference type="InterPro" id="IPR000073">
    <property type="entry name" value="AB_hydrolase_1"/>
</dbReference>
<dbReference type="AlphaFoldDB" id="A0A895YFM1"/>
<dbReference type="Pfam" id="PF12697">
    <property type="entry name" value="Abhydrolase_6"/>
    <property type="match status" value="1"/>
</dbReference>
<keyword evidence="2" id="KW-0378">Hydrolase</keyword>
<name>A0A895YFM1_9ACTN</name>
<dbReference type="PANTHER" id="PTHR43798">
    <property type="entry name" value="MONOACYLGLYCEROL LIPASE"/>
    <property type="match status" value="1"/>
</dbReference>
<dbReference type="PANTHER" id="PTHR43798:SF33">
    <property type="entry name" value="HYDROLASE, PUTATIVE (AFU_ORTHOLOGUE AFUA_2G14860)-RELATED"/>
    <property type="match status" value="1"/>
</dbReference>
<keyword evidence="3" id="KW-1185">Reference proteome</keyword>
<dbReference type="GO" id="GO:0016020">
    <property type="term" value="C:membrane"/>
    <property type="evidence" value="ECO:0007669"/>
    <property type="project" value="TreeGrafter"/>
</dbReference>
<dbReference type="InterPro" id="IPR050266">
    <property type="entry name" value="AB_hydrolase_sf"/>
</dbReference>
<dbReference type="GO" id="GO:0016787">
    <property type="term" value="F:hydrolase activity"/>
    <property type="evidence" value="ECO:0007669"/>
    <property type="project" value="UniProtKB-KW"/>
</dbReference>
<evidence type="ECO:0000259" key="1">
    <source>
        <dbReference type="Pfam" id="PF12697"/>
    </source>
</evidence>
<evidence type="ECO:0000313" key="3">
    <source>
        <dbReference type="Proteomes" id="UP000662857"/>
    </source>
</evidence>
<organism evidence="2 3">
    <name type="scientific">Natronosporangium hydrolyticum</name>
    <dbReference type="NCBI Taxonomy" id="2811111"/>
    <lineage>
        <taxon>Bacteria</taxon>
        <taxon>Bacillati</taxon>
        <taxon>Actinomycetota</taxon>
        <taxon>Actinomycetes</taxon>
        <taxon>Micromonosporales</taxon>
        <taxon>Micromonosporaceae</taxon>
        <taxon>Natronosporangium</taxon>
    </lineage>
</organism>
<proteinExistence type="predicted"/>
<dbReference type="SUPFAM" id="SSF53474">
    <property type="entry name" value="alpha/beta-Hydrolases"/>
    <property type="match status" value="1"/>
</dbReference>